<dbReference type="InterPro" id="IPR005967">
    <property type="entry name" value="ThiB"/>
</dbReference>
<keyword evidence="9" id="KW-1185">Reference proteome</keyword>
<dbReference type="PANTHER" id="PTHR30006">
    <property type="entry name" value="THIAMINE-BINDING PERIPLASMIC PROTEIN-RELATED"/>
    <property type="match status" value="1"/>
</dbReference>
<organism evidence="8 9">
    <name type="scientific">Agarivorans gilvus</name>
    <dbReference type="NCBI Taxonomy" id="680279"/>
    <lineage>
        <taxon>Bacteria</taxon>
        <taxon>Pseudomonadati</taxon>
        <taxon>Pseudomonadota</taxon>
        <taxon>Gammaproteobacteria</taxon>
        <taxon>Alteromonadales</taxon>
        <taxon>Alteromonadaceae</taxon>
        <taxon>Agarivorans</taxon>
    </lineage>
</organism>
<feature type="signal peptide" evidence="7">
    <location>
        <begin position="1"/>
        <end position="19"/>
    </location>
</feature>
<dbReference type="InterPro" id="IPR005948">
    <property type="entry name" value="ThiB-like"/>
</dbReference>
<dbReference type="Gene3D" id="3.40.190.10">
    <property type="entry name" value="Periplasmic binding protein-like II"/>
    <property type="match status" value="2"/>
</dbReference>
<evidence type="ECO:0000256" key="3">
    <source>
        <dbReference type="ARBA" id="ARBA00019815"/>
    </source>
</evidence>
<accession>A0ABQ1I765</accession>
<comment type="subcellular location">
    <subcellularLocation>
        <location evidence="1">Periplasm</location>
    </subcellularLocation>
</comment>
<protein>
    <recommendedName>
        <fullName evidence="3">Thiamine-binding periplasmic protein</fullName>
    </recommendedName>
</protein>
<evidence type="ECO:0000313" key="8">
    <source>
        <dbReference type="EMBL" id="GGB15464.1"/>
    </source>
</evidence>
<sequence length="327" mass="36649">MKKWLWLACCTLSVLGASAQAKQQLTVYTYQSFVSDWGPGPALSEAFEAQCDCTINWLGLDDGVAILNRLKLEGKRNQADVILGLDTNLIPETQAIGAVQDHQLELPKLAIDWQDQQFIPYDYGYFAFIYNTDILQDKPTSMEQLLNDFKGSVLYQDPRTSTPGQGLMLWLKALYGDDAAQAWNKLQQKTVTVTKGWSEAYGMFLKGEADLVLSYTTSPAYHMVAEQEHRYQALPFSEGHMTQIEVAAISATSQQVELAQQFLNFLLSAPAQQIIATSNWMLPVNPNAELPAAFSSLIQPKALSIEQNTVSQQRKNWIKEWRNAVSQ</sequence>
<keyword evidence="6" id="KW-0574">Periplasm</keyword>
<gene>
    <name evidence="8" type="primary">tbpA</name>
    <name evidence="8" type="ORF">GCM10007414_31140</name>
</gene>
<dbReference type="NCBIfam" id="TIGR01276">
    <property type="entry name" value="thiB"/>
    <property type="match status" value="1"/>
</dbReference>
<keyword evidence="5 7" id="KW-0732">Signal</keyword>
<dbReference type="PANTHER" id="PTHR30006:SF3">
    <property type="entry name" value="THIAMINE-BINDING PERIPLASMIC PROTEIN"/>
    <property type="match status" value="1"/>
</dbReference>
<evidence type="ECO:0000256" key="7">
    <source>
        <dbReference type="SAM" id="SignalP"/>
    </source>
</evidence>
<dbReference type="Pfam" id="PF13416">
    <property type="entry name" value="SBP_bac_8"/>
    <property type="match status" value="1"/>
</dbReference>
<evidence type="ECO:0000313" key="9">
    <source>
        <dbReference type="Proteomes" id="UP000651977"/>
    </source>
</evidence>
<evidence type="ECO:0000256" key="5">
    <source>
        <dbReference type="ARBA" id="ARBA00022729"/>
    </source>
</evidence>
<dbReference type="RefSeq" id="WP_055734613.1">
    <property type="nucleotide sequence ID" value="NZ_BMDY01000021.1"/>
</dbReference>
<evidence type="ECO:0000256" key="2">
    <source>
        <dbReference type="ARBA" id="ARBA00008520"/>
    </source>
</evidence>
<reference evidence="9" key="1">
    <citation type="journal article" date="2019" name="Int. J. Syst. Evol. Microbiol.">
        <title>The Global Catalogue of Microorganisms (GCM) 10K type strain sequencing project: providing services to taxonomists for standard genome sequencing and annotation.</title>
        <authorList>
            <consortium name="The Broad Institute Genomics Platform"/>
            <consortium name="The Broad Institute Genome Sequencing Center for Infectious Disease"/>
            <person name="Wu L."/>
            <person name="Ma J."/>
        </authorList>
    </citation>
    <scope>NUCLEOTIDE SEQUENCE [LARGE SCALE GENOMIC DNA]</scope>
    <source>
        <strain evidence="9">CGMCC 1.10131</strain>
    </source>
</reference>
<dbReference type="EMBL" id="BMDY01000021">
    <property type="protein sequence ID" value="GGB15464.1"/>
    <property type="molecule type" value="Genomic_DNA"/>
</dbReference>
<proteinExistence type="inferred from homology"/>
<name>A0ABQ1I765_9ALTE</name>
<evidence type="ECO:0000256" key="1">
    <source>
        <dbReference type="ARBA" id="ARBA00004418"/>
    </source>
</evidence>
<evidence type="ECO:0000256" key="4">
    <source>
        <dbReference type="ARBA" id="ARBA00022448"/>
    </source>
</evidence>
<dbReference type="CDD" id="cd13545">
    <property type="entry name" value="PBP2_TbpA"/>
    <property type="match status" value="1"/>
</dbReference>
<dbReference type="Proteomes" id="UP000651977">
    <property type="component" value="Unassembled WGS sequence"/>
</dbReference>
<comment type="similarity">
    <text evidence="2">Belongs to the bacterial solute-binding protein 1 family.</text>
</comment>
<feature type="chain" id="PRO_5047244074" description="Thiamine-binding periplasmic protein" evidence="7">
    <location>
        <begin position="20"/>
        <end position="327"/>
    </location>
</feature>
<evidence type="ECO:0000256" key="6">
    <source>
        <dbReference type="ARBA" id="ARBA00022764"/>
    </source>
</evidence>
<dbReference type="SUPFAM" id="SSF53850">
    <property type="entry name" value="Periplasmic binding protein-like II"/>
    <property type="match status" value="1"/>
</dbReference>
<dbReference type="InterPro" id="IPR006059">
    <property type="entry name" value="SBP"/>
</dbReference>
<comment type="caution">
    <text evidence="8">The sequence shown here is derived from an EMBL/GenBank/DDBJ whole genome shotgun (WGS) entry which is preliminary data.</text>
</comment>
<keyword evidence="4" id="KW-0813">Transport</keyword>
<dbReference type="NCBIfam" id="TIGR01254">
    <property type="entry name" value="sfuA"/>
    <property type="match status" value="1"/>
</dbReference>